<sequence length="579" mass="61267">MAAMRSDEGIRYEPDERSPWPVSAVVGFQGVMLILPQSVLYMSIVALSAGQDDTYLTWAVFAALALNGVGTALQAARIGRLGTGHVLITGTATPLIAITIIALSEGGPAMLASLVLVSSLLQFMLAAWMPLLRRVITPLVSGTVLMLVAVTIVPIAIERLTDVPEGIPVATGPTAAAATLIVTIGLGLRASGAMRLWTPLAGIVAGCAVAGLLGLYDAQPFFDAPWVGAPAFALPEFELPPSMEFWSLLPAFLVMTLVLAIMAMGGGMAIQQTSWRTPRVPDFRLVQGAVRANGVASLLAGLAGIMPTMVHSANSVSLTSFTGVASRRVGFAFGIILIGLALLPKLTALLLTVPAAVAGAFVLIIMGHLMVEGIRMVARDGLDYRKALVVGVSFSLGSGLQSQDIFGELFGGAWGLMLNNGVLTGGLAAILISSFMELIQPRRRRLKADLDVSALSGIDKFLRGLAADCGWNDTSTNRLCLVAEEVLLSLLGATEVDGADSERSLTIYARPGGKVVDLEFLATPQDENIEDRIAYLSEQAESPEEHEMSFRLLKQLASTVRHRKYHGMDIVSVQVNRSR</sequence>
<reference evidence="8" key="1">
    <citation type="submission" date="2019-09" db="EMBL/GenBank/DDBJ databases">
        <title>Characterisation of the sponge microbiome using genome-centric metagenomics.</title>
        <authorList>
            <person name="Engelberts J.P."/>
            <person name="Robbins S.J."/>
            <person name="De Goeij J.M."/>
            <person name="Aranda M."/>
            <person name="Bell S.C."/>
            <person name="Webster N.S."/>
        </authorList>
    </citation>
    <scope>NUCLEOTIDE SEQUENCE</scope>
    <source>
        <strain evidence="8">SB0662_bin_9</strain>
    </source>
</reference>
<feature type="transmembrane region" description="Helical" evidence="7">
    <location>
        <begin position="85"/>
        <end position="103"/>
    </location>
</feature>
<feature type="transmembrane region" description="Helical" evidence="7">
    <location>
        <begin position="55"/>
        <end position="73"/>
    </location>
</feature>
<evidence type="ECO:0000256" key="2">
    <source>
        <dbReference type="ARBA" id="ARBA00008821"/>
    </source>
</evidence>
<dbReference type="GO" id="GO:0042907">
    <property type="term" value="F:xanthine transmembrane transporter activity"/>
    <property type="evidence" value="ECO:0007669"/>
    <property type="project" value="TreeGrafter"/>
</dbReference>
<feature type="transmembrane region" description="Helical" evidence="7">
    <location>
        <begin position="245"/>
        <end position="270"/>
    </location>
</feature>
<organism evidence="8">
    <name type="scientific">Caldilineaceae bacterium SB0662_bin_9</name>
    <dbReference type="NCBI Taxonomy" id="2605258"/>
    <lineage>
        <taxon>Bacteria</taxon>
        <taxon>Bacillati</taxon>
        <taxon>Chloroflexota</taxon>
        <taxon>Caldilineae</taxon>
        <taxon>Caldilineales</taxon>
        <taxon>Caldilineaceae</taxon>
    </lineage>
</organism>
<comment type="caution">
    <text evidence="8">The sequence shown here is derived from an EMBL/GenBank/DDBJ whole genome shotgun (WGS) entry which is preliminary data.</text>
</comment>
<protein>
    <recommendedName>
        <fullName evidence="9">Xanthine/uracil/vitamin C permease</fullName>
    </recommendedName>
</protein>
<proteinExistence type="inferred from homology"/>
<keyword evidence="6 7" id="KW-0472">Membrane</keyword>
<feature type="transmembrane region" description="Helical" evidence="7">
    <location>
        <begin position="109"/>
        <end position="128"/>
    </location>
</feature>
<feature type="transmembrane region" description="Helical" evidence="7">
    <location>
        <begin position="325"/>
        <end position="343"/>
    </location>
</feature>
<dbReference type="AlphaFoldDB" id="A0A6B1DTX6"/>
<feature type="transmembrane region" description="Helical" evidence="7">
    <location>
        <begin position="135"/>
        <end position="157"/>
    </location>
</feature>
<evidence type="ECO:0000256" key="7">
    <source>
        <dbReference type="SAM" id="Phobius"/>
    </source>
</evidence>
<keyword evidence="3" id="KW-0813">Transport</keyword>
<feature type="transmembrane region" description="Helical" evidence="7">
    <location>
        <begin position="290"/>
        <end position="313"/>
    </location>
</feature>
<evidence type="ECO:0000256" key="5">
    <source>
        <dbReference type="ARBA" id="ARBA00022989"/>
    </source>
</evidence>
<gene>
    <name evidence="8" type="ORF">F4Y08_13190</name>
</gene>
<evidence type="ECO:0008006" key="9">
    <source>
        <dbReference type="Google" id="ProtNLM"/>
    </source>
</evidence>
<feature type="transmembrane region" description="Helical" evidence="7">
    <location>
        <begin position="416"/>
        <end position="439"/>
    </location>
</feature>
<keyword evidence="5 7" id="KW-1133">Transmembrane helix</keyword>
<feature type="transmembrane region" description="Helical" evidence="7">
    <location>
        <begin position="350"/>
        <end position="371"/>
    </location>
</feature>
<evidence type="ECO:0000313" key="8">
    <source>
        <dbReference type="EMBL" id="MYD91270.1"/>
    </source>
</evidence>
<feature type="transmembrane region" description="Helical" evidence="7">
    <location>
        <begin position="196"/>
        <end position="216"/>
    </location>
</feature>
<dbReference type="InterPro" id="IPR006043">
    <property type="entry name" value="NCS2"/>
</dbReference>
<feature type="transmembrane region" description="Helical" evidence="7">
    <location>
        <begin position="169"/>
        <end position="189"/>
    </location>
</feature>
<evidence type="ECO:0000256" key="3">
    <source>
        <dbReference type="ARBA" id="ARBA00022448"/>
    </source>
</evidence>
<name>A0A6B1DTX6_9CHLR</name>
<dbReference type="EMBL" id="VXPY01000094">
    <property type="protein sequence ID" value="MYD91270.1"/>
    <property type="molecule type" value="Genomic_DNA"/>
</dbReference>
<dbReference type="Pfam" id="PF00860">
    <property type="entry name" value="Xan_ur_permease"/>
    <property type="match status" value="1"/>
</dbReference>
<evidence type="ECO:0000256" key="6">
    <source>
        <dbReference type="ARBA" id="ARBA00023136"/>
    </source>
</evidence>
<keyword evidence="4 7" id="KW-0812">Transmembrane</keyword>
<evidence type="ECO:0000256" key="1">
    <source>
        <dbReference type="ARBA" id="ARBA00004141"/>
    </source>
</evidence>
<dbReference type="GO" id="GO:0005886">
    <property type="term" value="C:plasma membrane"/>
    <property type="evidence" value="ECO:0007669"/>
    <property type="project" value="TreeGrafter"/>
</dbReference>
<dbReference type="PANTHER" id="PTHR42810:SF2">
    <property type="entry name" value="PURINE PERMEASE C1399.01C-RELATED"/>
    <property type="match status" value="1"/>
</dbReference>
<feature type="transmembrane region" description="Helical" evidence="7">
    <location>
        <begin position="20"/>
        <end position="49"/>
    </location>
</feature>
<dbReference type="PANTHER" id="PTHR42810">
    <property type="entry name" value="PURINE PERMEASE C1399.01C-RELATED"/>
    <property type="match status" value="1"/>
</dbReference>
<accession>A0A6B1DTX6</accession>
<comment type="similarity">
    <text evidence="2">Belongs to the nucleobase:cation symporter-2 (NCS2) (TC 2.A.40) family.</text>
</comment>
<evidence type="ECO:0000256" key="4">
    <source>
        <dbReference type="ARBA" id="ARBA00022692"/>
    </source>
</evidence>
<comment type="subcellular location">
    <subcellularLocation>
        <location evidence="1">Membrane</location>
        <topology evidence="1">Multi-pass membrane protein</topology>
    </subcellularLocation>
</comment>